<accession>A0AAV7MYD7</accession>
<gene>
    <name evidence="2" type="ORF">NDU88_005438</name>
</gene>
<evidence type="ECO:0000313" key="2">
    <source>
        <dbReference type="EMBL" id="KAJ1108054.1"/>
    </source>
</evidence>
<protein>
    <submittedName>
        <fullName evidence="2">Uncharacterized protein</fullName>
    </submittedName>
</protein>
<dbReference type="Proteomes" id="UP001066276">
    <property type="component" value="Chromosome 9"/>
</dbReference>
<evidence type="ECO:0000313" key="3">
    <source>
        <dbReference type="Proteomes" id="UP001066276"/>
    </source>
</evidence>
<sequence length="95" mass="9711">MPADFVGWGGLPTPAYSGAARSLQRPGSDPRSGGRDPVCVGPWSAAWLLSGQLAREEKWGTEGNGKGDLLATSEIRVCGRTLACAGGGVLSPGWA</sequence>
<dbReference type="AlphaFoldDB" id="A0AAV7MYD7"/>
<evidence type="ECO:0000256" key="1">
    <source>
        <dbReference type="SAM" id="MobiDB-lite"/>
    </source>
</evidence>
<comment type="caution">
    <text evidence="2">The sequence shown here is derived from an EMBL/GenBank/DDBJ whole genome shotgun (WGS) entry which is preliminary data.</text>
</comment>
<proteinExistence type="predicted"/>
<feature type="region of interest" description="Disordered" evidence="1">
    <location>
        <begin position="1"/>
        <end position="38"/>
    </location>
</feature>
<reference evidence="2" key="1">
    <citation type="journal article" date="2022" name="bioRxiv">
        <title>Sequencing and chromosome-scale assembly of the giantPleurodeles waltlgenome.</title>
        <authorList>
            <person name="Brown T."/>
            <person name="Elewa A."/>
            <person name="Iarovenko S."/>
            <person name="Subramanian E."/>
            <person name="Araus A.J."/>
            <person name="Petzold A."/>
            <person name="Susuki M."/>
            <person name="Suzuki K.-i.T."/>
            <person name="Hayashi T."/>
            <person name="Toyoda A."/>
            <person name="Oliveira C."/>
            <person name="Osipova E."/>
            <person name="Leigh N.D."/>
            <person name="Simon A."/>
            <person name="Yun M.H."/>
        </authorList>
    </citation>
    <scope>NUCLEOTIDE SEQUENCE</scope>
    <source>
        <strain evidence="2">20211129_DDA</strain>
        <tissue evidence="2">Liver</tissue>
    </source>
</reference>
<organism evidence="2 3">
    <name type="scientific">Pleurodeles waltl</name>
    <name type="common">Iberian ribbed newt</name>
    <dbReference type="NCBI Taxonomy" id="8319"/>
    <lineage>
        <taxon>Eukaryota</taxon>
        <taxon>Metazoa</taxon>
        <taxon>Chordata</taxon>
        <taxon>Craniata</taxon>
        <taxon>Vertebrata</taxon>
        <taxon>Euteleostomi</taxon>
        <taxon>Amphibia</taxon>
        <taxon>Batrachia</taxon>
        <taxon>Caudata</taxon>
        <taxon>Salamandroidea</taxon>
        <taxon>Salamandridae</taxon>
        <taxon>Pleurodelinae</taxon>
        <taxon>Pleurodeles</taxon>
    </lineage>
</organism>
<keyword evidence="3" id="KW-1185">Reference proteome</keyword>
<name>A0AAV7MYD7_PLEWA</name>
<dbReference type="EMBL" id="JANPWB010000013">
    <property type="protein sequence ID" value="KAJ1108054.1"/>
    <property type="molecule type" value="Genomic_DNA"/>
</dbReference>